<feature type="domain" description="OTU" evidence="1">
    <location>
        <begin position="1"/>
        <end position="122"/>
    </location>
</feature>
<dbReference type="Pfam" id="PF02338">
    <property type="entry name" value="OTU"/>
    <property type="match status" value="1"/>
</dbReference>
<evidence type="ECO:0000313" key="2">
    <source>
        <dbReference type="EMBL" id="KAH0549026.1"/>
    </source>
</evidence>
<accession>A0AAV7IBB3</accession>
<sequence>MFRAISLILWETEEEHRSLRTLVVHHIMDHWRDYAPYVLAEWGISRPEDYLDYMKHEGVFASELECIVATKIYGLDLSIYRRVNEVDVKRVFYNRVDPSRGTARLLFTGRSDSGHYDVLYLDP</sequence>
<keyword evidence="3" id="KW-1185">Reference proteome</keyword>
<dbReference type="InterPro" id="IPR038765">
    <property type="entry name" value="Papain-like_cys_pep_sf"/>
</dbReference>
<reference evidence="2 3" key="1">
    <citation type="journal article" date="2021" name="J. Hered.">
        <title>A chromosome-level genome assembly of the parasitoid wasp, Cotesia glomerata (Hymenoptera: Braconidae).</title>
        <authorList>
            <person name="Pinto B.J."/>
            <person name="Weis J.J."/>
            <person name="Gamble T."/>
            <person name="Ode P.J."/>
            <person name="Paul R."/>
            <person name="Zaspel J.M."/>
        </authorList>
    </citation>
    <scope>NUCLEOTIDE SEQUENCE [LARGE SCALE GENOMIC DNA]</scope>
    <source>
        <strain evidence="2">CgM1</strain>
    </source>
</reference>
<dbReference type="SUPFAM" id="SSF54001">
    <property type="entry name" value="Cysteine proteinases"/>
    <property type="match status" value="1"/>
</dbReference>
<comment type="caution">
    <text evidence="2">The sequence shown here is derived from an EMBL/GenBank/DDBJ whole genome shotgun (WGS) entry which is preliminary data.</text>
</comment>
<evidence type="ECO:0000259" key="1">
    <source>
        <dbReference type="PROSITE" id="PS50802"/>
    </source>
</evidence>
<evidence type="ECO:0000313" key="3">
    <source>
        <dbReference type="Proteomes" id="UP000826195"/>
    </source>
</evidence>
<dbReference type="Gene3D" id="3.90.70.80">
    <property type="match status" value="1"/>
</dbReference>
<name>A0AAV7IBB3_COTGL</name>
<dbReference type="AlphaFoldDB" id="A0AAV7IBB3"/>
<proteinExistence type="predicted"/>
<dbReference type="Proteomes" id="UP000826195">
    <property type="component" value="Unassembled WGS sequence"/>
</dbReference>
<dbReference type="InterPro" id="IPR003323">
    <property type="entry name" value="OTU_dom"/>
</dbReference>
<dbReference type="EMBL" id="JAHXZJ010001864">
    <property type="protein sequence ID" value="KAH0549026.1"/>
    <property type="molecule type" value="Genomic_DNA"/>
</dbReference>
<gene>
    <name evidence="2" type="ORF">KQX54_005240</name>
</gene>
<organism evidence="2 3">
    <name type="scientific">Cotesia glomerata</name>
    <name type="common">Lepidopteran parasitic wasp</name>
    <name type="synonym">Apanteles glomeratus</name>
    <dbReference type="NCBI Taxonomy" id="32391"/>
    <lineage>
        <taxon>Eukaryota</taxon>
        <taxon>Metazoa</taxon>
        <taxon>Ecdysozoa</taxon>
        <taxon>Arthropoda</taxon>
        <taxon>Hexapoda</taxon>
        <taxon>Insecta</taxon>
        <taxon>Pterygota</taxon>
        <taxon>Neoptera</taxon>
        <taxon>Endopterygota</taxon>
        <taxon>Hymenoptera</taxon>
        <taxon>Apocrita</taxon>
        <taxon>Ichneumonoidea</taxon>
        <taxon>Braconidae</taxon>
        <taxon>Microgastrinae</taxon>
        <taxon>Cotesia</taxon>
    </lineage>
</organism>
<dbReference type="PROSITE" id="PS50802">
    <property type="entry name" value="OTU"/>
    <property type="match status" value="1"/>
</dbReference>
<protein>
    <recommendedName>
        <fullName evidence="1">OTU domain-containing protein</fullName>
    </recommendedName>
</protein>